<dbReference type="GO" id="GO:0022857">
    <property type="term" value="F:transmembrane transporter activity"/>
    <property type="evidence" value="ECO:0007669"/>
    <property type="project" value="InterPro"/>
</dbReference>
<feature type="transmembrane region" description="Helical" evidence="7">
    <location>
        <begin position="199"/>
        <end position="218"/>
    </location>
</feature>
<dbReference type="SUPFAM" id="SSF103473">
    <property type="entry name" value="MFS general substrate transporter"/>
    <property type="match status" value="1"/>
</dbReference>
<feature type="transmembrane region" description="Helical" evidence="7">
    <location>
        <begin position="95"/>
        <end position="117"/>
    </location>
</feature>
<dbReference type="CDD" id="cd17324">
    <property type="entry name" value="MFS_NepI_like"/>
    <property type="match status" value="1"/>
</dbReference>
<feature type="transmembrane region" description="Helical" evidence="7">
    <location>
        <begin position="290"/>
        <end position="307"/>
    </location>
</feature>
<feature type="transmembrane region" description="Helical" evidence="7">
    <location>
        <begin position="328"/>
        <end position="348"/>
    </location>
</feature>
<evidence type="ECO:0000259" key="8">
    <source>
        <dbReference type="PROSITE" id="PS50850"/>
    </source>
</evidence>
<accession>A0A919YWI9</accession>
<dbReference type="InterPro" id="IPR020846">
    <property type="entry name" value="MFS_dom"/>
</dbReference>
<dbReference type="AlphaFoldDB" id="A0A919YWI9"/>
<feature type="transmembrane region" description="Helical" evidence="7">
    <location>
        <begin position="354"/>
        <end position="376"/>
    </location>
</feature>
<evidence type="ECO:0000256" key="4">
    <source>
        <dbReference type="ARBA" id="ARBA00022692"/>
    </source>
</evidence>
<evidence type="ECO:0000313" key="10">
    <source>
        <dbReference type="Proteomes" id="UP000683139"/>
    </source>
</evidence>
<dbReference type="InterPro" id="IPR050189">
    <property type="entry name" value="MFS_Efflux_Transporters"/>
</dbReference>
<keyword evidence="10" id="KW-1185">Reference proteome</keyword>
<dbReference type="Gene3D" id="1.20.1250.20">
    <property type="entry name" value="MFS general substrate transporter like domains"/>
    <property type="match status" value="2"/>
</dbReference>
<keyword evidence="5 7" id="KW-1133">Transmembrane helix</keyword>
<dbReference type="Proteomes" id="UP000683139">
    <property type="component" value="Unassembled WGS sequence"/>
</dbReference>
<dbReference type="GO" id="GO:0005886">
    <property type="term" value="C:plasma membrane"/>
    <property type="evidence" value="ECO:0007669"/>
    <property type="project" value="UniProtKB-SubCell"/>
</dbReference>
<protein>
    <submittedName>
        <fullName evidence="9">Purine efflux pump PbuE</fullName>
    </submittedName>
</protein>
<name>A0A919YWI9_9BACL</name>
<dbReference type="PROSITE" id="PS50850">
    <property type="entry name" value="MFS"/>
    <property type="match status" value="1"/>
</dbReference>
<dbReference type="Pfam" id="PF07690">
    <property type="entry name" value="MFS_1"/>
    <property type="match status" value="1"/>
</dbReference>
<evidence type="ECO:0000313" key="9">
    <source>
        <dbReference type="EMBL" id="GIP18566.1"/>
    </source>
</evidence>
<dbReference type="PANTHER" id="PTHR43124">
    <property type="entry name" value="PURINE EFFLUX PUMP PBUE"/>
    <property type="match status" value="1"/>
</dbReference>
<feature type="transmembrane region" description="Helical" evidence="7">
    <location>
        <begin position="238"/>
        <end position="255"/>
    </location>
</feature>
<evidence type="ECO:0000256" key="1">
    <source>
        <dbReference type="ARBA" id="ARBA00004651"/>
    </source>
</evidence>
<feature type="transmembrane region" description="Helical" evidence="7">
    <location>
        <begin position="129"/>
        <end position="150"/>
    </location>
</feature>
<evidence type="ECO:0000256" key="7">
    <source>
        <dbReference type="SAM" id="Phobius"/>
    </source>
</evidence>
<evidence type="ECO:0000256" key="3">
    <source>
        <dbReference type="ARBA" id="ARBA00022475"/>
    </source>
</evidence>
<keyword evidence="2" id="KW-0813">Transport</keyword>
<dbReference type="RefSeq" id="WP_213519157.1">
    <property type="nucleotide sequence ID" value="NZ_BOSE01000009.1"/>
</dbReference>
<keyword evidence="4 7" id="KW-0812">Transmembrane</keyword>
<keyword evidence="6 7" id="KW-0472">Membrane</keyword>
<evidence type="ECO:0000256" key="2">
    <source>
        <dbReference type="ARBA" id="ARBA00022448"/>
    </source>
</evidence>
<feature type="transmembrane region" description="Helical" evidence="7">
    <location>
        <begin position="156"/>
        <end position="178"/>
    </location>
</feature>
<gene>
    <name evidence="9" type="primary">pbuE</name>
    <name evidence="9" type="ORF">J40TS1_42080</name>
</gene>
<feature type="transmembrane region" description="Helical" evidence="7">
    <location>
        <begin position="42"/>
        <end position="61"/>
    </location>
</feature>
<comment type="caution">
    <text evidence="9">The sequence shown here is derived from an EMBL/GenBank/DDBJ whole genome shotgun (WGS) entry which is preliminary data.</text>
</comment>
<dbReference type="InterPro" id="IPR036259">
    <property type="entry name" value="MFS_trans_sf"/>
</dbReference>
<feature type="transmembrane region" description="Helical" evidence="7">
    <location>
        <begin position="7"/>
        <end position="30"/>
    </location>
</feature>
<sequence length="389" mass="41942">MNIKVVALTISAFVVGLIELIIGGILPQIAADLQISITKAGLLITVFSLIFALAGPILFIVTSKFERKKIMLAALAVFFVGTLLSFWGASYEMLMLARVINAASGSLIVVLALTLSVKVVPERYMARAIGLVSMGISSSIVIGIPIGVLISDYWNWRIIFLFASVLTIIAFFIIVVGIDRVPAGKAITIRDQLRAIKRIKILSAHGMMMFAIGGHYVFYAYLSPYLTEFYGLGAGEISIIYFIFGFSAIAGGYIGGMLSDKLNPRRAIIAIVTTFLLTLLAISFTRDSFALFVVLLVLWGIMSWAVSPPEQAYLIETDPATADIQQSIHNSALQIGIAAGSGIGGYIIDSTNNVANTTWTAALLMAFALLLALFSITRKNTDKNHQAVS</sequence>
<evidence type="ECO:0000256" key="5">
    <source>
        <dbReference type="ARBA" id="ARBA00022989"/>
    </source>
</evidence>
<organism evidence="9 10">
    <name type="scientific">Paenibacillus montaniterrae</name>
    <dbReference type="NCBI Taxonomy" id="429341"/>
    <lineage>
        <taxon>Bacteria</taxon>
        <taxon>Bacillati</taxon>
        <taxon>Bacillota</taxon>
        <taxon>Bacilli</taxon>
        <taxon>Bacillales</taxon>
        <taxon>Paenibacillaceae</taxon>
        <taxon>Paenibacillus</taxon>
    </lineage>
</organism>
<feature type="transmembrane region" description="Helical" evidence="7">
    <location>
        <begin position="267"/>
        <end position="284"/>
    </location>
</feature>
<dbReference type="InterPro" id="IPR011701">
    <property type="entry name" value="MFS"/>
</dbReference>
<feature type="domain" description="Major facilitator superfamily (MFS) profile" evidence="8">
    <location>
        <begin position="4"/>
        <end position="380"/>
    </location>
</feature>
<dbReference type="PANTHER" id="PTHR43124:SF10">
    <property type="entry name" value="PURINE EFFLUX PUMP PBUE"/>
    <property type="match status" value="1"/>
</dbReference>
<keyword evidence="3" id="KW-1003">Cell membrane</keyword>
<comment type="subcellular location">
    <subcellularLocation>
        <location evidence="1">Cell membrane</location>
        <topology evidence="1">Multi-pass membrane protein</topology>
    </subcellularLocation>
</comment>
<reference evidence="9" key="1">
    <citation type="submission" date="2021-03" db="EMBL/GenBank/DDBJ databases">
        <title>Antimicrobial resistance genes in bacteria isolated from Japanese honey, and their potential for conferring macrolide and lincosamide resistance in the American foulbrood pathogen Paenibacillus larvae.</title>
        <authorList>
            <person name="Okamoto M."/>
            <person name="Kumagai M."/>
            <person name="Kanamori H."/>
            <person name="Takamatsu D."/>
        </authorList>
    </citation>
    <scope>NUCLEOTIDE SEQUENCE</scope>
    <source>
        <strain evidence="9">J40TS1</strain>
    </source>
</reference>
<proteinExistence type="predicted"/>
<dbReference type="EMBL" id="BOSE01000009">
    <property type="protein sequence ID" value="GIP18566.1"/>
    <property type="molecule type" value="Genomic_DNA"/>
</dbReference>
<evidence type="ECO:0000256" key="6">
    <source>
        <dbReference type="ARBA" id="ARBA00023136"/>
    </source>
</evidence>
<feature type="transmembrane region" description="Helical" evidence="7">
    <location>
        <begin position="70"/>
        <end position="89"/>
    </location>
</feature>